<dbReference type="GO" id="GO:0000287">
    <property type="term" value="F:magnesium ion binding"/>
    <property type="evidence" value="ECO:0007669"/>
    <property type="project" value="TreeGrafter"/>
</dbReference>
<dbReference type="Pfam" id="PF08282">
    <property type="entry name" value="Hydrolase_3"/>
    <property type="match status" value="1"/>
</dbReference>
<dbReference type="SUPFAM" id="SSF56784">
    <property type="entry name" value="HAD-like"/>
    <property type="match status" value="1"/>
</dbReference>
<evidence type="ECO:0000313" key="2">
    <source>
        <dbReference type="Proteomes" id="UP000471120"/>
    </source>
</evidence>
<dbReference type="PANTHER" id="PTHR10000">
    <property type="entry name" value="PHOSPHOSERINE PHOSPHATASE"/>
    <property type="match status" value="1"/>
</dbReference>
<reference evidence="1 2" key="1">
    <citation type="submission" date="2018-07" db="EMBL/GenBank/DDBJ databases">
        <title>Genome sequence of Rhodococcus rhodnii ATCC 35071 from Rhodnius prolixus.</title>
        <authorList>
            <person name="Patel V."/>
            <person name="Vogel K.J."/>
        </authorList>
    </citation>
    <scope>NUCLEOTIDE SEQUENCE [LARGE SCALE GENOMIC DNA]</scope>
    <source>
        <strain evidence="1 2">ATCC 35071</strain>
    </source>
</reference>
<dbReference type="InterPro" id="IPR023214">
    <property type="entry name" value="HAD_sf"/>
</dbReference>
<dbReference type="NCBIfam" id="TIGR01484">
    <property type="entry name" value="HAD-SF-IIB"/>
    <property type="match status" value="1"/>
</dbReference>
<dbReference type="EMBL" id="QRCM01000001">
    <property type="protein sequence ID" value="TXG89202.1"/>
    <property type="molecule type" value="Genomic_DNA"/>
</dbReference>
<evidence type="ECO:0000313" key="1">
    <source>
        <dbReference type="EMBL" id="TXG89202.1"/>
    </source>
</evidence>
<accession>A0A6P2CA47</accession>
<dbReference type="InterPro" id="IPR006379">
    <property type="entry name" value="HAD-SF_hydro_IIB"/>
</dbReference>
<dbReference type="PANTHER" id="PTHR10000:SF8">
    <property type="entry name" value="HAD SUPERFAMILY HYDROLASE-LIKE, TYPE 3"/>
    <property type="match status" value="1"/>
</dbReference>
<organism evidence="1 2">
    <name type="scientific">Rhodococcus rhodnii</name>
    <dbReference type="NCBI Taxonomy" id="38312"/>
    <lineage>
        <taxon>Bacteria</taxon>
        <taxon>Bacillati</taxon>
        <taxon>Actinomycetota</taxon>
        <taxon>Actinomycetes</taxon>
        <taxon>Mycobacteriales</taxon>
        <taxon>Nocardiaceae</taxon>
        <taxon>Rhodococcus</taxon>
    </lineage>
</organism>
<dbReference type="Proteomes" id="UP000471120">
    <property type="component" value="Unassembled WGS sequence"/>
</dbReference>
<keyword evidence="1" id="KW-0378">Hydrolase</keyword>
<protein>
    <submittedName>
        <fullName evidence="1">HAD-IIB family hydrolase</fullName>
    </submittedName>
</protein>
<sequence>MNDIRLVATDLDETLLRSDHSVSARTAAALAAAEGAGIEIVWATARARHSVGALAAEAGFRGLAVCANGAVALDLADGTPVITNTIDIEIEAAAAAMAAVRELLPGVVFANVGPTTFVAEPSYAGLCEFVDHYRHPHEMDLAETLPSIAEPMVKIVARHPDVPASELYRLVLASAPTGVAVTHSGAPYIEMAAAGVSKAAALAELVHRRGLTAANVAAIGDAINDVPMLEWAGTALCPATAMPEVRALADRILPGNDDDGVAQYLEELAAR</sequence>
<dbReference type="AlphaFoldDB" id="A0A6P2CA47"/>
<dbReference type="GO" id="GO:0016791">
    <property type="term" value="F:phosphatase activity"/>
    <property type="evidence" value="ECO:0007669"/>
    <property type="project" value="TreeGrafter"/>
</dbReference>
<dbReference type="Gene3D" id="3.40.50.1000">
    <property type="entry name" value="HAD superfamily/HAD-like"/>
    <property type="match status" value="1"/>
</dbReference>
<proteinExistence type="predicted"/>
<comment type="caution">
    <text evidence="1">The sequence shown here is derived from an EMBL/GenBank/DDBJ whole genome shotgun (WGS) entry which is preliminary data.</text>
</comment>
<dbReference type="GO" id="GO:0005829">
    <property type="term" value="C:cytosol"/>
    <property type="evidence" value="ECO:0007669"/>
    <property type="project" value="TreeGrafter"/>
</dbReference>
<dbReference type="RefSeq" id="WP_010840335.1">
    <property type="nucleotide sequence ID" value="NZ_QRCM01000001.1"/>
</dbReference>
<dbReference type="InterPro" id="IPR036412">
    <property type="entry name" value="HAD-like_sf"/>
</dbReference>
<gene>
    <name evidence="1" type="ORF">DW322_01765</name>
</gene>
<dbReference type="Gene3D" id="3.30.1240.10">
    <property type="match status" value="1"/>
</dbReference>
<name>A0A6P2CA47_9NOCA</name>